<dbReference type="EMBL" id="UINC01125945">
    <property type="protein sequence ID" value="SVD04117.1"/>
    <property type="molecule type" value="Genomic_DNA"/>
</dbReference>
<accession>A0A382S4F8</accession>
<sequence>MLSLSLKFLAGHATKFLAFGVLTGLFLPPLADFLRPALASTIFFSLVLSLLRLDFNDVVGQLRRPLLLMLFTGFGLFLSPVIMSIVVEAIHLPTGLAIGLVLMAASAPIMTAPTFALILGLEASFAIAVVVLNHILLPFTLPAMSLWLLNLEMQISLGEFMGRLLLMIGGGFAVAIILKRFALTPVRLRHHALHIDGLVVVCLVVIAIAIMAGVTETFFARPKFVLITIVAAFLANVTLQIMGSLIFLPAGRRIAFTTGHMAGN</sequence>
<feature type="transmembrane region" description="Helical" evidence="1">
    <location>
        <begin position="12"/>
        <end position="31"/>
    </location>
</feature>
<feature type="transmembrane region" description="Helical" evidence="1">
    <location>
        <begin position="96"/>
        <end position="118"/>
    </location>
</feature>
<feature type="transmembrane region" description="Helical" evidence="1">
    <location>
        <begin position="67"/>
        <end position="90"/>
    </location>
</feature>
<gene>
    <name evidence="2" type="ORF">METZ01_LOCUS356971</name>
</gene>
<feature type="transmembrane region" description="Helical" evidence="1">
    <location>
        <begin position="37"/>
        <end position="55"/>
    </location>
</feature>
<protein>
    <recommendedName>
        <fullName evidence="3">Bile acid:sodium symporter</fullName>
    </recommendedName>
</protein>
<feature type="transmembrane region" description="Helical" evidence="1">
    <location>
        <begin position="224"/>
        <end position="248"/>
    </location>
</feature>
<reference evidence="2" key="1">
    <citation type="submission" date="2018-05" db="EMBL/GenBank/DDBJ databases">
        <authorList>
            <person name="Lanie J.A."/>
            <person name="Ng W.-L."/>
            <person name="Kazmierczak K.M."/>
            <person name="Andrzejewski T.M."/>
            <person name="Davidsen T.M."/>
            <person name="Wayne K.J."/>
            <person name="Tettelin H."/>
            <person name="Glass J.I."/>
            <person name="Rusch D."/>
            <person name="Podicherti R."/>
            <person name="Tsui H.-C.T."/>
            <person name="Winkler M.E."/>
        </authorList>
    </citation>
    <scope>NUCLEOTIDE SEQUENCE</scope>
</reference>
<dbReference type="InterPro" id="IPR038770">
    <property type="entry name" value="Na+/solute_symporter_sf"/>
</dbReference>
<organism evidence="2">
    <name type="scientific">marine metagenome</name>
    <dbReference type="NCBI Taxonomy" id="408172"/>
    <lineage>
        <taxon>unclassified sequences</taxon>
        <taxon>metagenomes</taxon>
        <taxon>ecological metagenomes</taxon>
    </lineage>
</organism>
<dbReference type="AlphaFoldDB" id="A0A382S4F8"/>
<feature type="non-terminal residue" evidence="2">
    <location>
        <position position="264"/>
    </location>
</feature>
<dbReference type="Gene3D" id="1.20.1530.20">
    <property type="match status" value="1"/>
</dbReference>
<proteinExistence type="predicted"/>
<feature type="transmembrane region" description="Helical" evidence="1">
    <location>
        <begin position="193"/>
        <end position="212"/>
    </location>
</feature>
<name>A0A382S4F8_9ZZZZ</name>
<evidence type="ECO:0008006" key="3">
    <source>
        <dbReference type="Google" id="ProtNLM"/>
    </source>
</evidence>
<feature type="transmembrane region" description="Helical" evidence="1">
    <location>
        <begin position="160"/>
        <end position="181"/>
    </location>
</feature>
<evidence type="ECO:0000313" key="2">
    <source>
        <dbReference type="EMBL" id="SVD04117.1"/>
    </source>
</evidence>
<keyword evidence="1" id="KW-1133">Transmembrane helix</keyword>
<feature type="transmembrane region" description="Helical" evidence="1">
    <location>
        <begin position="125"/>
        <end position="148"/>
    </location>
</feature>
<evidence type="ECO:0000256" key="1">
    <source>
        <dbReference type="SAM" id="Phobius"/>
    </source>
</evidence>
<keyword evidence="1" id="KW-0472">Membrane</keyword>
<keyword evidence="1" id="KW-0812">Transmembrane</keyword>